<keyword evidence="3" id="KW-1185">Reference proteome</keyword>
<name>A0A9W9ICB3_9EURO</name>
<feature type="chain" id="PRO_5040964822" evidence="1">
    <location>
        <begin position="21"/>
        <end position="425"/>
    </location>
</feature>
<organism evidence="2 3">
    <name type="scientific">Penicillium canariense</name>
    <dbReference type="NCBI Taxonomy" id="189055"/>
    <lineage>
        <taxon>Eukaryota</taxon>
        <taxon>Fungi</taxon>
        <taxon>Dikarya</taxon>
        <taxon>Ascomycota</taxon>
        <taxon>Pezizomycotina</taxon>
        <taxon>Eurotiomycetes</taxon>
        <taxon>Eurotiomycetidae</taxon>
        <taxon>Eurotiales</taxon>
        <taxon>Aspergillaceae</taxon>
        <taxon>Penicillium</taxon>
    </lineage>
</organism>
<dbReference type="AlphaFoldDB" id="A0A9W9ICB3"/>
<accession>A0A9W9ICB3</accession>
<evidence type="ECO:0000256" key="1">
    <source>
        <dbReference type="SAM" id="SignalP"/>
    </source>
</evidence>
<evidence type="ECO:0000313" key="2">
    <source>
        <dbReference type="EMBL" id="KAJ5174735.1"/>
    </source>
</evidence>
<comment type="caution">
    <text evidence="2">The sequence shown here is derived from an EMBL/GenBank/DDBJ whole genome shotgun (WGS) entry which is preliminary data.</text>
</comment>
<gene>
    <name evidence="2" type="ORF">N7482_000612</name>
</gene>
<dbReference type="GeneID" id="81421913"/>
<proteinExistence type="predicted"/>
<dbReference type="Proteomes" id="UP001149163">
    <property type="component" value="Unassembled WGS sequence"/>
</dbReference>
<reference evidence="2" key="2">
    <citation type="journal article" date="2023" name="IMA Fungus">
        <title>Comparative genomic study of the Penicillium genus elucidates a diverse pangenome and 15 lateral gene transfer events.</title>
        <authorList>
            <person name="Petersen C."/>
            <person name="Sorensen T."/>
            <person name="Nielsen M.R."/>
            <person name="Sondergaard T.E."/>
            <person name="Sorensen J.L."/>
            <person name="Fitzpatrick D.A."/>
            <person name="Frisvad J.C."/>
            <person name="Nielsen K.L."/>
        </authorList>
    </citation>
    <scope>NUCLEOTIDE SEQUENCE</scope>
    <source>
        <strain evidence="2">IBT 26290</strain>
    </source>
</reference>
<keyword evidence="1" id="KW-0732">Signal</keyword>
<sequence length="425" mass="45829">MLFKSNLLLPLWLSVEVTNAMVPRGFDPRPIPRRKIVRGPAFSSAQPTTAPGETTTWAAKTIKAQDDNGSPKLHLLLYLLLHSAITTYASNRLDGSSVHYCVRSYTSEYIFFTPAKSQTCPQSISASVLSSLTASPATTASPVVVTVDAWPYTAYGADGAVTLCETSTTTYYAGYPVTECAGSTSLPHSAITYATTINVSPNNVVNYGNWTNFLGDPYWDQENDAQRTSELYTAFSTALSSLCLDSSTATIYTVTGTGTDVEKAIISTVTTPTTMYACVAMAVTAEKVHYVDGEDDFAAAELKVSVLLSHVSLDNLDKWINLISFALAGSAMQAQNTFTSDYLIVAGRGPGFQEKSRSINMGILEQLQVNVEFEPSESAFDCAMMDMVGDFPAALMDFFAPEIAGSLLPEELTLQTLCVLANDYL</sequence>
<protein>
    <submittedName>
        <fullName evidence="2">Uncharacterized protein</fullName>
    </submittedName>
</protein>
<reference evidence="2" key="1">
    <citation type="submission" date="2022-11" db="EMBL/GenBank/DDBJ databases">
        <authorList>
            <person name="Petersen C."/>
        </authorList>
    </citation>
    <scope>NUCLEOTIDE SEQUENCE</scope>
    <source>
        <strain evidence="2">IBT 26290</strain>
    </source>
</reference>
<evidence type="ECO:0000313" key="3">
    <source>
        <dbReference type="Proteomes" id="UP001149163"/>
    </source>
</evidence>
<dbReference type="EMBL" id="JAPQKN010000001">
    <property type="protein sequence ID" value="KAJ5174735.1"/>
    <property type="molecule type" value="Genomic_DNA"/>
</dbReference>
<dbReference type="OrthoDB" id="4369286at2759"/>
<dbReference type="RefSeq" id="XP_056546343.1">
    <property type="nucleotide sequence ID" value="XM_056682737.1"/>
</dbReference>
<feature type="signal peptide" evidence="1">
    <location>
        <begin position="1"/>
        <end position="20"/>
    </location>
</feature>